<keyword evidence="2" id="KW-0472">Membrane</keyword>
<dbReference type="KEGG" id="cvn:111107279"/>
<sequence>MMACLGRSGSVLRILLLVLVHFSGILFVDAVKYDTYEFGKDCTVLSETVSEDKQIYVTYNGTGKYVILICDEFSFQTDWSDDASYKICVKPVYFEDPDCSVRLKYKATSGGKVIHTITCIDGNSNKSFCGDYGDKLHVYFEKRGSQSTANAKFKFLLYVEKEDEDSAIGWAIFGGFVGFIILCTLVAAVVFWCVCRRKPTQGRLFTSNQASSTPGVSQPGYPQATYTAPQSSNPNASLYPVGNYGPQYATGQTQYQPQSYSTPYQPPPQQYPPLSEFPEKQASAPPHPSEFPEKQASAPPPPSYDEVTH</sequence>
<reference evidence="4 5" key="1">
    <citation type="submission" date="2025-04" db="UniProtKB">
        <authorList>
            <consortium name="RefSeq"/>
        </authorList>
    </citation>
    <scope>IDENTIFICATION</scope>
    <source>
        <tissue evidence="4 5">Whole sample</tissue>
    </source>
</reference>
<feature type="transmembrane region" description="Helical" evidence="2">
    <location>
        <begin position="12"/>
        <end position="31"/>
    </location>
</feature>
<evidence type="ECO:0000256" key="2">
    <source>
        <dbReference type="SAM" id="Phobius"/>
    </source>
</evidence>
<protein>
    <submittedName>
        <fullName evidence="4 5">Uncharacterized protein LOC111107279</fullName>
    </submittedName>
</protein>
<dbReference type="Proteomes" id="UP000694844">
    <property type="component" value="Chromosome 8"/>
</dbReference>
<organism evidence="3 6">
    <name type="scientific">Crassostrea virginica</name>
    <name type="common">Eastern oyster</name>
    <dbReference type="NCBI Taxonomy" id="6565"/>
    <lineage>
        <taxon>Eukaryota</taxon>
        <taxon>Metazoa</taxon>
        <taxon>Spiralia</taxon>
        <taxon>Lophotrochozoa</taxon>
        <taxon>Mollusca</taxon>
        <taxon>Bivalvia</taxon>
        <taxon>Autobranchia</taxon>
        <taxon>Pteriomorphia</taxon>
        <taxon>Ostreida</taxon>
        <taxon>Ostreoidea</taxon>
        <taxon>Ostreidae</taxon>
        <taxon>Crassostrea</taxon>
    </lineage>
</organism>
<dbReference type="AlphaFoldDB" id="A0A8B8B5Y8"/>
<evidence type="ECO:0000313" key="4">
    <source>
        <dbReference type="RefSeq" id="XP_022298112.1"/>
    </source>
</evidence>
<feature type="region of interest" description="Disordered" evidence="1">
    <location>
        <begin position="205"/>
        <end position="309"/>
    </location>
</feature>
<accession>A0A8B8B5Y8</accession>
<feature type="compositionally biased region" description="Polar residues" evidence="1">
    <location>
        <begin position="205"/>
        <end position="216"/>
    </location>
</feature>
<dbReference type="RefSeq" id="XP_022298113.1">
    <property type="nucleotide sequence ID" value="XM_022442405.1"/>
</dbReference>
<proteinExistence type="predicted"/>
<dbReference type="GeneID" id="111107279"/>
<keyword evidence="2" id="KW-0812">Transmembrane</keyword>
<keyword evidence="2" id="KW-1133">Transmembrane helix</keyword>
<dbReference type="RefSeq" id="XP_022298112.1">
    <property type="nucleotide sequence ID" value="XM_022442404.1"/>
</dbReference>
<feature type="compositionally biased region" description="Polar residues" evidence="1">
    <location>
        <begin position="224"/>
        <end position="236"/>
    </location>
</feature>
<gene>
    <name evidence="4 5 6" type="primary">LOC111107279</name>
</gene>
<keyword evidence="3" id="KW-1185">Reference proteome</keyword>
<name>A0A8B8B5Y8_CRAVI</name>
<evidence type="ECO:0000313" key="3">
    <source>
        <dbReference type="Proteomes" id="UP000694844"/>
    </source>
</evidence>
<feature type="compositionally biased region" description="Low complexity" evidence="1">
    <location>
        <begin position="252"/>
        <end position="263"/>
    </location>
</feature>
<feature type="transmembrane region" description="Helical" evidence="2">
    <location>
        <begin position="167"/>
        <end position="194"/>
    </location>
</feature>
<evidence type="ECO:0000256" key="1">
    <source>
        <dbReference type="SAM" id="MobiDB-lite"/>
    </source>
</evidence>
<evidence type="ECO:0000313" key="5">
    <source>
        <dbReference type="RefSeq" id="XP_022298113.1"/>
    </source>
</evidence>
<dbReference type="RefSeq" id="XP_022298114.1">
    <property type="nucleotide sequence ID" value="XM_022442406.1"/>
</dbReference>
<evidence type="ECO:0000313" key="6">
    <source>
        <dbReference type="RefSeq" id="XP_022298114.1"/>
    </source>
</evidence>